<gene>
    <name evidence="4" type="ORF">PTE31013_00755</name>
</gene>
<dbReference type="PANTHER" id="PTHR43436">
    <property type="entry name" value="ARAC-FAMILY TRANSCRIPTIONAL REGULATOR"/>
    <property type="match status" value="1"/>
</dbReference>
<evidence type="ECO:0000259" key="3">
    <source>
        <dbReference type="PROSITE" id="PS01124"/>
    </source>
</evidence>
<dbReference type="InterPro" id="IPR018060">
    <property type="entry name" value="HTH_AraC"/>
</dbReference>
<dbReference type="RefSeq" id="WP_150611454.1">
    <property type="nucleotide sequence ID" value="NZ_CABPRU010000001.1"/>
</dbReference>
<dbReference type="GO" id="GO:0003700">
    <property type="term" value="F:DNA-binding transcription factor activity"/>
    <property type="evidence" value="ECO:0007669"/>
    <property type="project" value="InterPro"/>
</dbReference>
<dbReference type="SUPFAM" id="SSF46689">
    <property type="entry name" value="Homeodomain-like"/>
    <property type="match status" value="2"/>
</dbReference>
<evidence type="ECO:0000256" key="2">
    <source>
        <dbReference type="ARBA" id="ARBA00023163"/>
    </source>
</evidence>
<dbReference type="OrthoDB" id="34150at2"/>
<dbReference type="AlphaFoldDB" id="A0A5E4SEW9"/>
<dbReference type="InterPro" id="IPR009057">
    <property type="entry name" value="Homeodomain-like_sf"/>
</dbReference>
<dbReference type="Pfam" id="PF12833">
    <property type="entry name" value="HTH_18"/>
    <property type="match status" value="1"/>
</dbReference>
<feature type="domain" description="HTH araC/xylS-type" evidence="3">
    <location>
        <begin position="191"/>
        <end position="289"/>
    </location>
</feature>
<accession>A0A5E4SEW9</accession>
<evidence type="ECO:0000256" key="1">
    <source>
        <dbReference type="ARBA" id="ARBA00023015"/>
    </source>
</evidence>
<evidence type="ECO:0000313" key="4">
    <source>
        <dbReference type="EMBL" id="VVD73711.1"/>
    </source>
</evidence>
<sequence>MLARQRRIVGLIKRLAPNEGYTASMLAGVSFMRSNRSLGRTPVLYEPSIVLVCQGCKRGFLGDEIFLYDANHYLVLSVPLPFTTETDATPEEPLLAVTLRLDPGITADLMLAVDTTGNKPSAAPRGIYSTPFNDRLSNTLLRLLAALGSSLEARIVAPLVVREIFFLVLSGEQGDAMRASLAATGHFSQIARALRRIHADYDKRIDVDILCNESGMSVPTFHRHFKAVTHTTPIQYLKSTRLHQARLLMIRTGLTAAAASATVGYESPSQFSREFKRVFGRSPKEEVEQMKAAFAWSESMLETGLLN</sequence>
<organism evidence="4 5">
    <name type="scientific">Pandoraea terrigena</name>
    <dbReference type="NCBI Taxonomy" id="2508292"/>
    <lineage>
        <taxon>Bacteria</taxon>
        <taxon>Pseudomonadati</taxon>
        <taxon>Pseudomonadota</taxon>
        <taxon>Betaproteobacteria</taxon>
        <taxon>Burkholderiales</taxon>
        <taxon>Burkholderiaceae</taxon>
        <taxon>Pandoraea</taxon>
    </lineage>
</organism>
<dbReference type="Pfam" id="PF06719">
    <property type="entry name" value="AraC_N"/>
    <property type="match status" value="1"/>
</dbReference>
<dbReference type="Gene3D" id="1.10.10.60">
    <property type="entry name" value="Homeodomain-like"/>
    <property type="match status" value="1"/>
</dbReference>
<dbReference type="GO" id="GO:0043565">
    <property type="term" value="F:sequence-specific DNA binding"/>
    <property type="evidence" value="ECO:0007669"/>
    <property type="project" value="InterPro"/>
</dbReference>
<evidence type="ECO:0000313" key="5">
    <source>
        <dbReference type="Proteomes" id="UP000334380"/>
    </source>
</evidence>
<protein>
    <submittedName>
        <fullName evidence="4">AraC family transcriptional regulator</fullName>
    </submittedName>
</protein>
<dbReference type="PROSITE" id="PS01124">
    <property type="entry name" value="HTH_ARAC_FAMILY_2"/>
    <property type="match status" value="1"/>
</dbReference>
<name>A0A5E4SEW9_9BURK</name>
<reference evidence="4 5" key="1">
    <citation type="submission" date="2019-08" db="EMBL/GenBank/DDBJ databases">
        <authorList>
            <person name="Peeters C."/>
        </authorList>
    </citation>
    <scope>NUCLEOTIDE SEQUENCE [LARGE SCALE GENOMIC DNA]</scope>
    <source>
        <strain evidence="4 5">LMG 31013</strain>
    </source>
</reference>
<dbReference type="InterPro" id="IPR009594">
    <property type="entry name" value="Tscrpt_reg_HTH_AraC_N"/>
</dbReference>
<keyword evidence="1" id="KW-0805">Transcription regulation</keyword>
<dbReference type="SMART" id="SM00342">
    <property type="entry name" value="HTH_ARAC"/>
    <property type="match status" value="1"/>
</dbReference>
<proteinExistence type="predicted"/>
<keyword evidence="2" id="KW-0804">Transcription</keyword>
<keyword evidence="5" id="KW-1185">Reference proteome</keyword>
<dbReference type="EMBL" id="CABPRU010000001">
    <property type="protein sequence ID" value="VVD73711.1"/>
    <property type="molecule type" value="Genomic_DNA"/>
</dbReference>
<dbReference type="PANTHER" id="PTHR43436:SF2">
    <property type="entry name" value="ARAC_XYLS FAMILY TRANSCRIPTIONAL REGULATOR"/>
    <property type="match status" value="1"/>
</dbReference>
<dbReference type="Proteomes" id="UP000334380">
    <property type="component" value="Unassembled WGS sequence"/>
</dbReference>